<dbReference type="AlphaFoldDB" id="A0A8C0DVR2"/>
<reference evidence="6" key="1">
    <citation type="submission" date="2023-09" db="UniProtKB">
        <authorList>
            <consortium name="Ensembl"/>
        </authorList>
    </citation>
    <scope>IDENTIFICATION</scope>
</reference>
<dbReference type="OMA" id="RIFIACT"/>
<comment type="similarity">
    <text evidence="3">Belongs to the peptidase S1 family. CLIP subfamily.</text>
</comment>
<evidence type="ECO:0000256" key="4">
    <source>
        <dbReference type="SAM" id="SignalP"/>
    </source>
</evidence>
<protein>
    <recommendedName>
        <fullName evidence="5">Peptidase S1 domain-containing protein</fullName>
    </recommendedName>
</protein>
<keyword evidence="2" id="KW-1015">Disulfide bond</keyword>
<feature type="domain" description="Peptidase S1" evidence="5">
    <location>
        <begin position="94"/>
        <end position="319"/>
    </location>
</feature>
<keyword evidence="1" id="KW-0720">Serine protease</keyword>
<dbReference type="InterPro" id="IPR001254">
    <property type="entry name" value="Trypsin_dom"/>
</dbReference>
<dbReference type="PROSITE" id="PS50240">
    <property type="entry name" value="TRYPSIN_DOM"/>
    <property type="match status" value="1"/>
</dbReference>
<dbReference type="PANTHER" id="PTHR24253:SF142">
    <property type="entry name" value="PEPTIDASE S1 DOMAIN-CONTAINING PROTEIN"/>
    <property type="match status" value="1"/>
</dbReference>
<evidence type="ECO:0000259" key="5">
    <source>
        <dbReference type="PROSITE" id="PS50240"/>
    </source>
</evidence>
<evidence type="ECO:0000256" key="3">
    <source>
        <dbReference type="ARBA" id="ARBA00024195"/>
    </source>
</evidence>
<dbReference type="GO" id="GO:0004252">
    <property type="term" value="F:serine-type endopeptidase activity"/>
    <property type="evidence" value="ECO:0007669"/>
    <property type="project" value="InterPro"/>
</dbReference>
<organism evidence="6">
    <name type="scientific">Balaenoptera musculus</name>
    <name type="common">Blue whale</name>
    <dbReference type="NCBI Taxonomy" id="9771"/>
    <lineage>
        <taxon>Eukaryota</taxon>
        <taxon>Metazoa</taxon>
        <taxon>Chordata</taxon>
        <taxon>Craniata</taxon>
        <taxon>Vertebrata</taxon>
        <taxon>Euteleostomi</taxon>
        <taxon>Mammalia</taxon>
        <taxon>Eutheria</taxon>
        <taxon>Laurasiatheria</taxon>
        <taxon>Artiodactyla</taxon>
        <taxon>Whippomorpha</taxon>
        <taxon>Cetacea</taxon>
        <taxon>Mysticeti</taxon>
        <taxon>Balaenopteridae</taxon>
        <taxon>Balaenoptera</taxon>
    </lineage>
</organism>
<dbReference type="PRINTS" id="PR00722">
    <property type="entry name" value="CHYMOTRYPSIN"/>
</dbReference>
<dbReference type="PANTHER" id="PTHR24253">
    <property type="entry name" value="TRANSMEMBRANE PROTEASE SERINE"/>
    <property type="match status" value="1"/>
</dbReference>
<keyword evidence="1" id="KW-0645">Protease</keyword>
<sequence length="346" mass="38017">MASPGVPRSGGRSLGLLVWLLVLQPLLSEARASRKERRLGWAACLGVVVGNGVWQMGLGGWKVGFEGSGREAAVSPPVLFLLSQGACGHQIMRTVDGMAAPERKWPWPVSSLISPPWVLIAAHCVKGYKDLTVKMGNTFLYSDCLSAVVVPVQDINWHRDFNASLITNDIALLQLADSVNYSSYIQPVCLPEKKFEVKAGTQCWAIGWGRTLEFAMSLPRVLQETEQIILHHKKCNQKIQTQLGVHHQVVGREMICGYHEKIKSPCKVRDSGGPLVCQLNDSWVQVGIVSWGVHCGHTELPAVYTEVSYYKDWVIDHIIKVSCCGSAGLFILPLCLMLPLGILVTP</sequence>
<feature type="signal peptide" evidence="4">
    <location>
        <begin position="1"/>
        <end position="32"/>
    </location>
</feature>
<dbReference type="InterPro" id="IPR043504">
    <property type="entry name" value="Peptidase_S1_PA_chymotrypsin"/>
</dbReference>
<feature type="chain" id="PRO_5034665647" description="Peptidase S1 domain-containing protein" evidence="4">
    <location>
        <begin position="33"/>
        <end position="346"/>
    </location>
</feature>
<dbReference type="InterPro" id="IPR009003">
    <property type="entry name" value="Peptidase_S1_PA"/>
</dbReference>
<dbReference type="InterPro" id="IPR001314">
    <property type="entry name" value="Peptidase_S1A"/>
</dbReference>
<proteinExistence type="inferred from homology"/>
<dbReference type="Ensembl" id="ENSBMST00010030095.1">
    <property type="protein sequence ID" value="ENSBMSP00010027340.1"/>
    <property type="gene ID" value="ENSBMSG00010019880.1"/>
</dbReference>
<dbReference type="CDD" id="cd00190">
    <property type="entry name" value="Tryp_SPc"/>
    <property type="match status" value="1"/>
</dbReference>
<evidence type="ECO:0000256" key="2">
    <source>
        <dbReference type="ARBA" id="ARBA00023157"/>
    </source>
</evidence>
<name>A0A8C0DVR2_BALMU</name>
<dbReference type="FunFam" id="2.40.10.10:FF:000002">
    <property type="entry name" value="Transmembrane protease serine"/>
    <property type="match status" value="1"/>
</dbReference>
<accession>A0A8C0DVR2</accession>
<keyword evidence="4" id="KW-0732">Signal</keyword>
<dbReference type="SMART" id="SM00020">
    <property type="entry name" value="Tryp_SPc"/>
    <property type="match status" value="1"/>
</dbReference>
<dbReference type="SUPFAM" id="SSF50494">
    <property type="entry name" value="Trypsin-like serine proteases"/>
    <property type="match status" value="1"/>
</dbReference>
<dbReference type="Pfam" id="PF00089">
    <property type="entry name" value="Trypsin"/>
    <property type="match status" value="1"/>
</dbReference>
<keyword evidence="1" id="KW-0378">Hydrolase</keyword>
<evidence type="ECO:0000313" key="6">
    <source>
        <dbReference type="Ensembl" id="ENSBMSP00010027340.1"/>
    </source>
</evidence>
<dbReference type="GeneTree" id="ENSGT00940000162829"/>
<evidence type="ECO:0000256" key="1">
    <source>
        <dbReference type="ARBA" id="ARBA00022825"/>
    </source>
</evidence>
<dbReference type="GO" id="GO:0006508">
    <property type="term" value="P:proteolysis"/>
    <property type="evidence" value="ECO:0007669"/>
    <property type="project" value="InterPro"/>
</dbReference>
<dbReference type="Gene3D" id="2.40.10.10">
    <property type="entry name" value="Trypsin-like serine proteases"/>
    <property type="match status" value="1"/>
</dbReference>